<evidence type="ECO:0008006" key="3">
    <source>
        <dbReference type="Google" id="ProtNLM"/>
    </source>
</evidence>
<organism evidence="1 2">
    <name type="scientific">Cryptococcus bacillisporus CA1873</name>
    <dbReference type="NCBI Taxonomy" id="1296111"/>
    <lineage>
        <taxon>Eukaryota</taxon>
        <taxon>Fungi</taxon>
        <taxon>Dikarya</taxon>
        <taxon>Basidiomycota</taxon>
        <taxon>Agaricomycotina</taxon>
        <taxon>Tremellomycetes</taxon>
        <taxon>Tremellales</taxon>
        <taxon>Cryptococcaceae</taxon>
        <taxon>Cryptococcus</taxon>
        <taxon>Cryptococcus gattii species complex</taxon>
    </lineage>
</organism>
<dbReference type="PANTHER" id="PTHR45588:SF1">
    <property type="entry name" value="WW DOMAIN-CONTAINING PROTEIN"/>
    <property type="match status" value="1"/>
</dbReference>
<evidence type="ECO:0000313" key="1">
    <source>
        <dbReference type="EMBL" id="KIR68789.1"/>
    </source>
</evidence>
<dbReference type="Proteomes" id="UP000053800">
    <property type="component" value="Unassembled WGS sequence"/>
</dbReference>
<protein>
    <recommendedName>
        <fullName evidence="3">Tetratricopeptide repeat protein</fullName>
    </recommendedName>
</protein>
<name>A0ABR5BI23_CRYGA</name>
<gene>
    <name evidence="1" type="ORF">I314_01214</name>
</gene>
<dbReference type="PANTHER" id="PTHR45588">
    <property type="entry name" value="TPR DOMAIN-CONTAINING PROTEIN"/>
    <property type="match status" value="1"/>
</dbReference>
<sequence>MYHKYELEFPNSWQDILNVAETNLTGELEYRRGNYTLAFEQLREFIKYYNNMIYAEPWGWMQPQRHAYAALQLEQSNVEEAARTYEEDLSYADSFPRVVRHPNNV</sequence>
<reference evidence="1 2" key="1">
    <citation type="submission" date="2015-01" db="EMBL/GenBank/DDBJ databases">
        <title>The Genome Sequence of Cryptococcus gattii CA1873.</title>
        <authorList>
            <consortium name="The Broad Institute Genomics Platform"/>
            <person name="Cuomo C."/>
            <person name="Litvintseva A."/>
            <person name="Chen Y."/>
            <person name="Heitman J."/>
            <person name="Sun S."/>
            <person name="Springer D."/>
            <person name="Dromer F."/>
            <person name="Young S."/>
            <person name="Zeng Q."/>
            <person name="Gargeya S."/>
            <person name="Abouelleil A."/>
            <person name="Alvarado L."/>
            <person name="Chapman S.B."/>
            <person name="Gainer-Dewar J."/>
            <person name="Goldberg J."/>
            <person name="Griggs A."/>
            <person name="Gujja S."/>
            <person name="Hansen M."/>
            <person name="Howarth C."/>
            <person name="Imamovic A."/>
            <person name="Larimer J."/>
            <person name="Murphy C."/>
            <person name="Naylor J."/>
            <person name="Pearson M."/>
            <person name="Priest M."/>
            <person name="Roberts A."/>
            <person name="Saif S."/>
            <person name="Shea T."/>
            <person name="Sykes S."/>
            <person name="Wortman J."/>
            <person name="Nusbaum C."/>
            <person name="Birren B."/>
        </authorList>
    </citation>
    <scope>NUCLEOTIDE SEQUENCE [LARGE SCALE GENOMIC DNA]</scope>
    <source>
        <strain evidence="1 2">CA1873</strain>
    </source>
</reference>
<accession>A0ABR5BI23</accession>
<evidence type="ECO:0000313" key="2">
    <source>
        <dbReference type="Proteomes" id="UP000053800"/>
    </source>
</evidence>
<keyword evidence="2" id="KW-1185">Reference proteome</keyword>
<proteinExistence type="predicted"/>
<dbReference type="EMBL" id="KN848890">
    <property type="protein sequence ID" value="KIR68789.1"/>
    <property type="molecule type" value="Genomic_DNA"/>
</dbReference>